<evidence type="ECO:0000313" key="2">
    <source>
        <dbReference type="Proteomes" id="UP001153709"/>
    </source>
</evidence>
<evidence type="ECO:0000313" key="1">
    <source>
        <dbReference type="EMBL" id="CAG9834000.1"/>
    </source>
</evidence>
<reference evidence="1" key="1">
    <citation type="submission" date="2022-01" db="EMBL/GenBank/DDBJ databases">
        <authorList>
            <person name="King R."/>
        </authorList>
    </citation>
    <scope>NUCLEOTIDE SEQUENCE</scope>
</reference>
<organism evidence="1 2">
    <name type="scientific">Diabrotica balteata</name>
    <name type="common">Banded cucumber beetle</name>
    <dbReference type="NCBI Taxonomy" id="107213"/>
    <lineage>
        <taxon>Eukaryota</taxon>
        <taxon>Metazoa</taxon>
        <taxon>Ecdysozoa</taxon>
        <taxon>Arthropoda</taxon>
        <taxon>Hexapoda</taxon>
        <taxon>Insecta</taxon>
        <taxon>Pterygota</taxon>
        <taxon>Neoptera</taxon>
        <taxon>Endopterygota</taxon>
        <taxon>Coleoptera</taxon>
        <taxon>Polyphaga</taxon>
        <taxon>Cucujiformia</taxon>
        <taxon>Chrysomeloidea</taxon>
        <taxon>Chrysomelidae</taxon>
        <taxon>Galerucinae</taxon>
        <taxon>Diabroticina</taxon>
        <taxon>Diabroticites</taxon>
        <taxon>Diabrotica</taxon>
    </lineage>
</organism>
<dbReference type="EMBL" id="OU898279">
    <property type="protein sequence ID" value="CAG9834000.1"/>
    <property type="molecule type" value="Genomic_DNA"/>
</dbReference>
<dbReference type="OrthoDB" id="8196546at2759"/>
<protein>
    <submittedName>
        <fullName evidence="1">Uncharacterized protein</fullName>
    </submittedName>
</protein>
<name>A0A9N9XCL5_DIABA</name>
<proteinExistence type="predicted"/>
<accession>A0A9N9XCL5</accession>
<gene>
    <name evidence="1" type="ORF">DIABBA_LOCUS7354</name>
</gene>
<sequence length="97" mass="12012">MNKLFKSYNLNLEIKVRLLGYYIFSILYYGFKSWILTEAMEQKLETFEMWIYKRILRISWTDKITNETVLRRMGKEREVMKRFSTTTTIYLKYQLIK</sequence>
<keyword evidence="2" id="KW-1185">Reference proteome</keyword>
<dbReference type="Proteomes" id="UP001153709">
    <property type="component" value="Chromosome 4"/>
</dbReference>
<dbReference type="AlphaFoldDB" id="A0A9N9XCL5"/>